<feature type="transmembrane region" description="Helical" evidence="2">
    <location>
        <begin position="301"/>
        <end position="326"/>
    </location>
</feature>
<organism evidence="3 4">
    <name type="scientific">Flavobacterium ginsenosidimutans</name>
    <dbReference type="NCBI Taxonomy" id="687844"/>
    <lineage>
        <taxon>Bacteria</taxon>
        <taxon>Pseudomonadati</taxon>
        <taxon>Bacteroidota</taxon>
        <taxon>Flavobacteriia</taxon>
        <taxon>Flavobacteriales</taxon>
        <taxon>Flavobacteriaceae</taxon>
        <taxon>Flavobacterium</taxon>
    </lineage>
</organism>
<keyword evidence="1" id="KW-0175">Coiled coil</keyword>
<feature type="coiled-coil region" evidence="1">
    <location>
        <begin position="242"/>
        <end position="284"/>
    </location>
</feature>
<gene>
    <name evidence="3" type="ORF">V6624_20805</name>
</gene>
<accession>A0ABZ2Q5L3</accession>
<keyword evidence="4" id="KW-1185">Reference proteome</keyword>
<protein>
    <submittedName>
        <fullName evidence="3">Uncharacterized protein</fullName>
    </submittedName>
</protein>
<dbReference type="Proteomes" id="UP001447857">
    <property type="component" value="Chromosome"/>
</dbReference>
<evidence type="ECO:0000313" key="4">
    <source>
        <dbReference type="Proteomes" id="UP001447857"/>
    </source>
</evidence>
<evidence type="ECO:0000313" key="3">
    <source>
        <dbReference type="EMBL" id="WXK49465.1"/>
    </source>
</evidence>
<keyword evidence="2" id="KW-1133">Transmembrane helix</keyword>
<evidence type="ECO:0000256" key="2">
    <source>
        <dbReference type="SAM" id="Phobius"/>
    </source>
</evidence>
<keyword evidence="2" id="KW-0472">Membrane</keyword>
<dbReference type="EMBL" id="CP147988">
    <property type="protein sequence ID" value="WXK49465.1"/>
    <property type="molecule type" value="Genomic_DNA"/>
</dbReference>
<dbReference type="RefSeq" id="WP_338840039.1">
    <property type="nucleotide sequence ID" value="NZ_CP147988.1"/>
</dbReference>
<keyword evidence="2" id="KW-0812">Transmembrane</keyword>
<evidence type="ECO:0000256" key="1">
    <source>
        <dbReference type="SAM" id="Coils"/>
    </source>
</evidence>
<sequence length="442" mass="50808">METTTIKNIRSIRDEIREKIKTAQIRENKDNTYGSENEYTYKGLIIGIENLLIDITTLTKSPNKFLALSIYSERNSIHSYLNAINTYFETPNNYIPSFEALKILIRSFNIRNTTERQIEFEQEIGNISRLKIEAQENLESIKSTKESIESENEKINENINFSKEKLEEIETELEIILKRRDELISESEKIKNYNEELSIARIKANKNLEVITTSTNESKSNEKLITSFANKVQDREKKLTELEFATEENSKKLAEYESERENIINEAKNLIDSAKQALNYKTAEGISASFQVQYNKANNKWIFGSWITGAILCLITSISIGIWIVTEITDDTFIFIARVSLLPFPIIGAVFCANQYIRQKNIIEDYAYKMVLAKSIVGFSEQLKKNCSEDNAEYIHYIKTALEEIHKDPLRKRVSSESSKPGNVNLTQIGDLVEKLSKAVKP</sequence>
<proteinExistence type="predicted"/>
<reference evidence="3 4" key="1">
    <citation type="submission" date="2024-02" db="EMBL/GenBank/DDBJ databases">
        <title>complete genome of Flavobacterium ginsenosidimutans Str. YTB16.</title>
        <authorList>
            <person name="Wang Q."/>
        </authorList>
    </citation>
    <scope>NUCLEOTIDE SEQUENCE [LARGE SCALE GENOMIC DNA]</scope>
    <source>
        <strain evidence="3 4">YTB16</strain>
    </source>
</reference>
<feature type="coiled-coil region" evidence="1">
    <location>
        <begin position="131"/>
        <end position="186"/>
    </location>
</feature>
<feature type="transmembrane region" description="Helical" evidence="2">
    <location>
        <begin position="332"/>
        <end position="353"/>
    </location>
</feature>
<name>A0ABZ2Q5L3_9FLAO</name>